<name>A0A1H7R009_9PROT</name>
<proteinExistence type="predicted"/>
<dbReference type="RefSeq" id="WP_245728067.1">
    <property type="nucleotide sequence ID" value="NZ_FOBH01000014.1"/>
</dbReference>
<feature type="signal peptide" evidence="2">
    <location>
        <begin position="1"/>
        <end position="32"/>
    </location>
</feature>
<evidence type="ECO:0000313" key="3">
    <source>
        <dbReference type="EMBL" id="SEL53576.1"/>
    </source>
</evidence>
<keyword evidence="4" id="KW-1185">Reference proteome</keyword>
<keyword evidence="2" id="KW-0732">Signal</keyword>
<evidence type="ECO:0000256" key="2">
    <source>
        <dbReference type="SAM" id="SignalP"/>
    </source>
</evidence>
<protein>
    <submittedName>
        <fullName evidence="3">Uncharacterized protein</fullName>
    </submittedName>
</protein>
<reference evidence="3 4" key="1">
    <citation type="submission" date="2016-10" db="EMBL/GenBank/DDBJ databases">
        <authorList>
            <person name="de Groot N.N."/>
        </authorList>
    </citation>
    <scope>NUCLEOTIDE SEQUENCE [LARGE SCALE GENOMIC DNA]</scope>
    <source>
        <strain evidence="3 4">Nv1</strain>
    </source>
</reference>
<dbReference type="STRING" id="1233.SAMN05216387_11431"/>
<dbReference type="AlphaFoldDB" id="A0A1H7R009"/>
<feature type="compositionally biased region" description="Basic and acidic residues" evidence="1">
    <location>
        <begin position="71"/>
        <end position="102"/>
    </location>
</feature>
<gene>
    <name evidence="3" type="ORF">SAMN05216387_11431</name>
</gene>
<sequence length="138" mass="14614">MKFFSTSNVRSLASVLGLAGTIFFGVSGIAHAQGGGYTKENPGDYSDKEDTIKGPAGQGPAGKNKNGAKNSGEKDKYGMPKASEKMDTGYVDQKKRVERAKDPASPSSDPHVPEFARDKEGRPMKDPKEEQGGPIGPN</sequence>
<dbReference type="Proteomes" id="UP000198620">
    <property type="component" value="Unassembled WGS sequence"/>
</dbReference>
<accession>A0A1H7R009</accession>
<organism evidence="3 4">
    <name type="scientific">Nitrosovibrio tenuis</name>
    <dbReference type="NCBI Taxonomy" id="1233"/>
    <lineage>
        <taxon>Bacteria</taxon>
        <taxon>Pseudomonadati</taxon>
        <taxon>Pseudomonadota</taxon>
        <taxon>Betaproteobacteria</taxon>
        <taxon>Nitrosomonadales</taxon>
        <taxon>Nitrosomonadaceae</taxon>
        <taxon>Nitrosovibrio</taxon>
    </lineage>
</organism>
<feature type="region of interest" description="Disordered" evidence="1">
    <location>
        <begin position="31"/>
        <end position="138"/>
    </location>
</feature>
<feature type="chain" id="PRO_5011708820" evidence="2">
    <location>
        <begin position="33"/>
        <end position="138"/>
    </location>
</feature>
<evidence type="ECO:0000256" key="1">
    <source>
        <dbReference type="SAM" id="MobiDB-lite"/>
    </source>
</evidence>
<feature type="compositionally biased region" description="Basic and acidic residues" evidence="1">
    <location>
        <begin position="111"/>
        <end position="131"/>
    </location>
</feature>
<feature type="compositionally biased region" description="Basic and acidic residues" evidence="1">
    <location>
        <begin position="41"/>
        <end position="52"/>
    </location>
</feature>
<evidence type="ECO:0000313" key="4">
    <source>
        <dbReference type="Proteomes" id="UP000198620"/>
    </source>
</evidence>
<dbReference type="EMBL" id="FOBH01000014">
    <property type="protein sequence ID" value="SEL53576.1"/>
    <property type="molecule type" value="Genomic_DNA"/>
</dbReference>